<keyword evidence="3" id="KW-1185">Reference proteome</keyword>
<evidence type="ECO:0000313" key="3">
    <source>
        <dbReference type="Proteomes" id="UP000652761"/>
    </source>
</evidence>
<dbReference type="AlphaFoldDB" id="A0A843TP46"/>
<feature type="compositionally biased region" description="Polar residues" evidence="1">
    <location>
        <begin position="104"/>
        <end position="119"/>
    </location>
</feature>
<protein>
    <submittedName>
        <fullName evidence="2">Uncharacterized protein</fullName>
    </submittedName>
</protein>
<reference evidence="2" key="1">
    <citation type="submission" date="2017-07" db="EMBL/GenBank/DDBJ databases">
        <title>Taro Niue Genome Assembly and Annotation.</title>
        <authorList>
            <person name="Atibalentja N."/>
            <person name="Keating K."/>
            <person name="Fields C.J."/>
        </authorList>
    </citation>
    <scope>NUCLEOTIDE SEQUENCE</scope>
    <source>
        <strain evidence="2">Niue_2</strain>
        <tissue evidence="2">Leaf</tissue>
    </source>
</reference>
<feature type="region of interest" description="Disordered" evidence="1">
    <location>
        <begin position="87"/>
        <end position="119"/>
    </location>
</feature>
<name>A0A843TP46_COLES</name>
<evidence type="ECO:0000256" key="1">
    <source>
        <dbReference type="SAM" id="MobiDB-lite"/>
    </source>
</evidence>
<comment type="caution">
    <text evidence="2">The sequence shown here is derived from an EMBL/GenBank/DDBJ whole genome shotgun (WGS) entry which is preliminary data.</text>
</comment>
<proteinExistence type="predicted"/>
<accession>A0A843TP46</accession>
<dbReference type="EMBL" id="NMUH01000093">
    <property type="protein sequence ID" value="MQL71264.1"/>
    <property type="molecule type" value="Genomic_DNA"/>
</dbReference>
<organism evidence="2 3">
    <name type="scientific">Colocasia esculenta</name>
    <name type="common">Wild taro</name>
    <name type="synonym">Arum esculentum</name>
    <dbReference type="NCBI Taxonomy" id="4460"/>
    <lineage>
        <taxon>Eukaryota</taxon>
        <taxon>Viridiplantae</taxon>
        <taxon>Streptophyta</taxon>
        <taxon>Embryophyta</taxon>
        <taxon>Tracheophyta</taxon>
        <taxon>Spermatophyta</taxon>
        <taxon>Magnoliopsida</taxon>
        <taxon>Liliopsida</taxon>
        <taxon>Araceae</taxon>
        <taxon>Aroideae</taxon>
        <taxon>Colocasieae</taxon>
        <taxon>Colocasia</taxon>
    </lineage>
</organism>
<sequence>MSLQLAGVMWRSSWGLGNCGSTTRRISSSFVRLLRPAQTVHLKLIKGTYISCHGSVNTPTVGVDTGHQSLKQIHEDRVHCVDTVPGSVDTRPSLQKTHLPDWDSVSTQPVSVSTLEPSPRTSFCANWDSVSTHSGTVSTHSG</sequence>
<evidence type="ECO:0000313" key="2">
    <source>
        <dbReference type="EMBL" id="MQL71264.1"/>
    </source>
</evidence>
<gene>
    <name evidence="2" type="ORF">Taro_003591</name>
</gene>
<dbReference type="Proteomes" id="UP000652761">
    <property type="component" value="Unassembled WGS sequence"/>
</dbReference>